<keyword evidence="2" id="KW-0472">Membrane</keyword>
<protein>
    <submittedName>
        <fullName evidence="4">SPOR domain-containing protein</fullName>
    </submittedName>
</protein>
<sequence length="443" mass="46596">MRRDSVGAGGESSFFMPSQAFRPRDDYDVDDEALEFGAYRPNRQPDDHEFITADDDYDPWEQSEQGAEPQEPVTAHSEARTAPARSFTPNYSNQPHPSQAPAFDPRYGAEVFEDEELPARARPLQRWVNVAGALTSVALILGVVVWGYKLAMRDIQGVPVIKAMDGPARVAPEDPGGELAEHVGLSVNGVAGTGVAAPAPERVTLAPPEAVLAEGDKAMSDLKPIDAATAPMEAEDSPDQVIVPVPDSDAAPTPEMQSATRSLAVPNAIDEDAAEDADMTDSTALVVDDAEEGTQEAVAPPSADAIADTIPGVIRSPRPLARPDHDLVAEAVAASLGGGGASASPSESSGPVEIDAGSLPAGTRLVQIGAFDNIDQARSAWDQTATRFGPLMEGKKRVVQEATAGGRTFFRLRVQGFDDLAQARQFCAALVAEGATCIPATVR</sequence>
<dbReference type="SUPFAM" id="SSF110997">
    <property type="entry name" value="Sporulation related repeat"/>
    <property type="match status" value="1"/>
</dbReference>
<name>A0ABV1SC30_9RHOB</name>
<dbReference type="EMBL" id="JAYWLC010000001">
    <property type="protein sequence ID" value="MER5170470.1"/>
    <property type="molecule type" value="Genomic_DNA"/>
</dbReference>
<evidence type="ECO:0000313" key="4">
    <source>
        <dbReference type="EMBL" id="MER5170470.1"/>
    </source>
</evidence>
<feature type="transmembrane region" description="Helical" evidence="2">
    <location>
        <begin position="127"/>
        <end position="148"/>
    </location>
</feature>
<accession>A0ABV1SC30</accession>
<evidence type="ECO:0000256" key="2">
    <source>
        <dbReference type="SAM" id="Phobius"/>
    </source>
</evidence>
<dbReference type="InterPro" id="IPR036680">
    <property type="entry name" value="SPOR-like_sf"/>
</dbReference>
<reference evidence="4 5" key="1">
    <citation type="submission" date="2024-01" db="EMBL/GenBank/DDBJ databases">
        <authorList>
            <person name="Deng Y."/>
            <person name="Su J."/>
        </authorList>
    </citation>
    <scope>NUCLEOTIDE SEQUENCE [LARGE SCALE GENOMIC DNA]</scope>
    <source>
        <strain evidence="4 5">CPCC 100088</strain>
    </source>
</reference>
<evidence type="ECO:0000256" key="1">
    <source>
        <dbReference type="SAM" id="MobiDB-lite"/>
    </source>
</evidence>
<feature type="compositionally biased region" description="Polar residues" evidence="1">
    <location>
        <begin position="87"/>
        <end position="97"/>
    </location>
</feature>
<evidence type="ECO:0000313" key="5">
    <source>
        <dbReference type="Proteomes" id="UP001438953"/>
    </source>
</evidence>
<dbReference type="RefSeq" id="WP_350934374.1">
    <property type="nucleotide sequence ID" value="NZ_JAYWLC010000001.1"/>
</dbReference>
<dbReference type="InterPro" id="IPR007730">
    <property type="entry name" value="SPOR-like_dom"/>
</dbReference>
<proteinExistence type="predicted"/>
<keyword evidence="2" id="KW-0812">Transmembrane</keyword>
<keyword evidence="5" id="KW-1185">Reference proteome</keyword>
<feature type="domain" description="SPOR" evidence="3">
    <location>
        <begin position="358"/>
        <end position="443"/>
    </location>
</feature>
<dbReference type="Proteomes" id="UP001438953">
    <property type="component" value="Unassembled WGS sequence"/>
</dbReference>
<comment type="caution">
    <text evidence="4">The sequence shown here is derived from an EMBL/GenBank/DDBJ whole genome shotgun (WGS) entry which is preliminary data.</text>
</comment>
<dbReference type="Pfam" id="PF05036">
    <property type="entry name" value="SPOR"/>
    <property type="match status" value="1"/>
</dbReference>
<dbReference type="PROSITE" id="PS51724">
    <property type="entry name" value="SPOR"/>
    <property type="match status" value="1"/>
</dbReference>
<evidence type="ECO:0000259" key="3">
    <source>
        <dbReference type="PROSITE" id="PS51724"/>
    </source>
</evidence>
<organism evidence="4 5">
    <name type="scientific">Thioclava kandeliae</name>
    <dbReference type="NCBI Taxonomy" id="3070818"/>
    <lineage>
        <taxon>Bacteria</taxon>
        <taxon>Pseudomonadati</taxon>
        <taxon>Pseudomonadota</taxon>
        <taxon>Alphaproteobacteria</taxon>
        <taxon>Rhodobacterales</taxon>
        <taxon>Paracoccaceae</taxon>
        <taxon>Thioclava</taxon>
    </lineage>
</organism>
<keyword evidence="2" id="KW-1133">Transmembrane helix</keyword>
<dbReference type="Gene3D" id="3.30.70.1070">
    <property type="entry name" value="Sporulation related repeat"/>
    <property type="match status" value="1"/>
</dbReference>
<feature type="region of interest" description="Disordered" evidence="1">
    <location>
        <begin position="1"/>
        <end position="104"/>
    </location>
</feature>
<gene>
    <name evidence="4" type="ORF">VSX56_01675</name>
</gene>
<feature type="compositionally biased region" description="Acidic residues" evidence="1">
    <location>
        <begin position="52"/>
        <end position="61"/>
    </location>
</feature>
<reference evidence="4 5" key="2">
    <citation type="submission" date="2024-06" db="EMBL/GenBank/DDBJ databases">
        <title>Thioclava kandeliae sp. nov. from a rhizosphere soil sample of Kandelia candel in a mangrove.</title>
        <authorList>
            <person name="Mu T."/>
        </authorList>
    </citation>
    <scope>NUCLEOTIDE SEQUENCE [LARGE SCALE GENOMIC DNA]</scope>
    <source>
        <strain evidence="4 5">CPCC 100088</strain>
    </source>
</reference>